<evidence type="ECO:0000256" key="1">
    <source>
        <dbReference type="ARBA" id="ARBA00000085"/>
    </source>
</evidence>
<evidence type="ECO:0000313" key="17">
    <source>
        <dbReference type="EMBL" id="NBI06189.1"/>
    </source>
</evidence>
<dbReference type="PANTHER" id="PTHR45528:SF1">
    <property type="entry name" value="SENSOR HISTIDINE KINASE CPXA"/>
    <property type="match status" value="1"/>
</dbReference>
<dbReference type="GO" id="GO:0000155">
    <property type="term" value="F:phosphorelay sensor kinase activity"/>
    <property type="evidence" value="ECO:0007669"/>
    <property type="project" value="InterPro"/>
</dbReference>
<keyword evidence="12" id="KW-0902">Two-component regulatory system</keyword>
<comment type="catalytic activity">
    <reaction evidence="1">
        <text>ATP + protein L-histidine = ADP + protein N-phospho-L-histidine.</text>
        <dbReference type="EC" id="2.7.13.3"/>
    </reaction>
</comment>
<dbReference type="CDD" id="cd00082">
    <property type="entry name" value="HisKA"/>
    <property type="match status" value="1"/>
</dbReference>
<keyword evidence="10" id="KW-0067">ATP-binding</keyword>
<dbReference type="InterPro" id="IPR005467">
    <property type="entry name" value="His_kinase_dom"/>
</dbReference>
<dbReference type="SUPFAM" id="SSF158472">
    <property type="entry name" value="HAMP domain-like"/>
    <property type="match status" value="1"/>
</dbReference>
<dbReference type="Gene3D" id="3.30.565.10">
    <property type="entry name" value="Histidine kinase-like ATPase, C-terminal domain"/>
    <property type="match status" value="1"/>
</dbReference>
<dbReference type="Gene3D" id="6.10.340.10">
    <property type="match status" value="1"/>
</dbReference>
<dbReference type="FunFam" id="3.30.565.10:FF:000006">
    <property type="entry name" value="Sensor histidine kinase WalK"/>
    <property type="match status" value="1"/>
</dbReference>
<keyword evidence="9" id="KW-0418">Kinase</keyword>
<dbReference type="PANTHER" id="PTHR45528">
    <property type="entry name" value="SENSOR HISTIDINE KINASE CPXA"/>
    <property type="match status" value="1"/>
</dbReference>
<name>A0A845QWM8_9CLOT</name>
<dbReference type="PRINTS" id="PR00344">
    <property type="entry name" value="BCTRLSENSOR"/>
</dbReference>
<evidence type="ECO:0000259" key="15">
    <source>
        <dbReference type="PROSITE" id="PS50109"/>
    </source>
</evidence>
<dbReference type="Pfam" id="PF02518">
    <property type="entry name" value="HATPase_c"/>
    <property type="match status" value="1"/>
</dbReference>
<dbReference type="Proteomes" id="UP000467132">
    <property type="component" value="Unassembled WGS sequence"/>
</dbReference>
<dbReference type="GO" id="GO:0005886">
    <property type="term" value="C:plasma membrane"/>
    <property type="evidence" value="ECO:0007669"/>
    <property type="project" value="UniProtKB-SubCell"/>
</dbReference>
<dbReference type="OrthoDB" id="9762826at2"/>
<dbReference type="PROSITE" id="PS50885">
    <property type="entry name" value="HAMP"/>
    <property type="match status" value="1"/>
</dbReference>
<evidence type="ECO:0000256" key="3">
    <source>
        <dbReference type="ARBA" id="ARBA00012438"/>
    </source>
</evidence>
<evidence type="ECO:0000256" key="12">
    <source>
        <dbReference type="ARBA" id="ARBA00023012"/>
    </source>
</evidence>
<dbReference type="InterPro" id="IPR003661">
    <property type="entry name" value="HisK_dim/P_dom"/>
</dbReference>
<dbReference type="CDD" id="cd06225">
    <property type="entry name" value="HAMP"/>
    <property type="match status" value="1"/>
</dbReference>
<keyword evidence="8" id="KW-0547">Nucleotide-binding</keyword>
<dbReference type="CDD" id="cd00075">
    <property type="entry name" value="HATPase"/>
    <property type="match status" value="1"/>
</dbReference>
<dbReference type="GO" id="GO:0005524">
    <property type="term" value="F:ATP binding"/>
    <property type="evidence" value="ECO:0007669"/>
    <property type="project" value="UniProtKB-KW"/>
</dbReference>
<evidence type="ECO:0000256" key="14">
    <source>
        <dbReference type="SAM" id="Phobius"/>
    </source>
</evidence>
<evidence type="ECO:0000256" key="2">
    <source>
        <dbReference type="ARBA" id="ARBA00004651"/>
    </source>
</evidence>
<dbReference type="InterPro" id="IPR036097">
    <property type="entry name" value="HisK_dim/P_sf"/>
</dbReference>
<dbReference type="SUPFAM" id="SSF55874">
    <property type="entry name" value="ATPase domain of HSP90 chaperone/DNA topoisomerase II/histidine kinase"/>
    <property type="match status" value="1"/>
</dbReference>
<keyword evidence="4" id="KW-1003">Cell membrane</keyword>
<reference evidence="17 18" key="1">
    <citation type="submission" date="2018-08" db="EMBL/GenBank/DDBJ databases">
        <title>Murine metabolic-syndrome-specific gut microbial biobank.</title>
        <authorList>
            <person name="Liu C."/>
        </authorList>
    </citation>
    <scope>NUCLEOTIDE SEQUENCE [LARGE SCALE GENOMIC DNA]</scope>
    <source>
        <strain evidence="17 18">583</strain>
    </source>
</reference>
<evidence type="ECO:0000259" key="16">
    <source>
        <dbReference type="PROSITE" id="PS50885"/>
    </source>
</evidence>
<keyword evidence="5" id="KW-0597">Phosphoprotein</keyword>
<dbReference type="SMART" id="SM00388">
    <property type="entry name" value="HisKA"/>
    <property type="match status" value="1"/>
</dbReference>
<evidence type="ECO:0000256" key="4">
    <source>
        <dbReference type="ARBA" id="ARBA00022475"/>
    </source>
</evidence>
<proteinExistence type="predicted"/>
<keyword evidence="7 14" id="KW-0812">Transmembrane</keyword>
<dbReference type="InterPro" id="IPR036890">
    <property type="entry name" value="HATPase_C_sf"/>
</dbReference>
<evidence type="ECO:0000256" key="5">
    <source>
        <dbReference type="ARBA" id="ARBA00022553"/>
    </source>
</evidence>
<protein>
    <recommendedName>
        <fullName evidence="3">histidine kinase</fullName>
        <ecNumber evidence="3">2.7.13.3</ecNumber>
    </recommendedName>
</protein>
<organism evidence="17 18">
    <name type="scientific">Senegalia massiliensis</name>
    <dbReference type="NCBI Taxonomy" id="1720316"/>
    <lineage>
        <taxon>Bacteria</taxon>
        <taxon>Bacillati</taxon>
        <taxon>Bacillota</taxon>
        <taxon>Clostridia</taxon>
        <taxon>Eubacteriales</taxon>
        <taxon>Clostridiaceae</taxon>
        <taxon>Senegalia</taxon>
    </lineage>
</organism>
<accession>A0A845QWM8</accession>
<evidence type="ECO:0000256" key="8">
    <source>
        <dbReference type="ARBA" id="ARBA00022741"/>
    </source>
</evidence>
<evidence type="ECO:0000256" key="7">
    <source>
        <dbReference type="ARBA" id="ARBA00022692"/>
    </source>
</evidence>
<feature type="transmembrane region" description="Helical" evidence="14">
    <location>
        <begin position="12"/>
        <end position="31"/>
    </location>
</feature>
<dbReference type="Gene3D" id="1.10.287.130">
    <property type="match status" value="1"/>
</dbReference>
<evidence type="ECO:0000256" key="13">
    <source>
        <dbReference type="ARBA" id="ARBA00023136"/>
    </source>
</evidence>
<dbReference type="InterPro" id="IPR050398">
    <property type="entry name" value="HssS/ArlS-like"/>
</dbReference>
<evidence type="ECO:0000256" key="9">
    <source>
        <dbReference type="ARBA" id="ARBA00022777"/>
    </source>
</evidence>
<evidence type="ECO:0000256" key="6">
    <source>
        <dbReference type="ARBA" id="ARBA00022679"/>
    </source>
</evidence>
<evidence type="ECO:0000256" key="11">
    <source>
        <dbReference type="ARBA" id="ARBA00022989"/>
    </source>
</evidence>
<dbReference type="InterPro" id="IPR003594">
    <property type="entry name" value="HATPase_dom"/>
</dbReference>
<dbReference type="SUPFAM" id="SSF47384">
    <property type="entry name" value="Homodimeric domain of signal transducing histidine kinase"/>
    <property type="match status" value="1"/>
</dbReference>
<keyword evidence="11 14" id="KW-1133">Transmembrane helix</keyword>
<dbReference type="AlphaFoldDB" id="A0A845QWM8"/>
<gene>
    <name evidence="17" type="ORF">D3Z33_04855</name>
</gene>
<dbReference type="Pfam" id="PF00672">
    <property type="entry name" value="HAMP"/>
    <property type="match status" value="1"/>
</dbReference>
<comment type="subcellular location">
    <subcellularLocation>
        <location evidence="2">Cell membrane</location>
        <topology evidence="2">Multi-pass membrane protein</topology>
    </subcellularLocation>
</comment>
<dbReference type="SMART" id="SM00387">
    <property type="entry name" value="HATPase_c"/>
    <property type="match status" value="1"/>
</dbReference>
<feature type="transmembrane region" description="Helical" evidence="14">
    <location>
        <begin position="161"/>
        <end position="181"/>
    </location>
</feature>
<dbReference type="PROSITE" id="PS50109">
    <property type="entry name" value="HIS_KIN"/>
    <property type="match status" value="1"/>
</dbReference>
<dbReference type="EC" id="2.7.13.3" evidence="3"/>
<keyword evidence="6" id="KW-0808">Transferase</keyword>
<keyword evidence="13 14" id="KW-0472">Membrane</keyword>
<evidence type="ECO:0000256" key="10">
    <source>
        <dbReference type="ARBA" id="ARBA00022840"/>
    </source>
</evidence>
<dbReference type="FunFam" id="1.10.287.130:FF:000001">
    <property type="entry name" value="Two-component sensor histidine kinase"/>
    <property type="match status" value="1"/>
</dbReference>
<feature type="domain" description="HAMP" evidence="16">
    <location>
        <begin position="183"/>
        <end position="235"/>
    </location>
</feature>
<dbReference type="InterPro" id="IPR004358">
    <property type="entry name" value="Sig_transdc_His_kin-like_C"/>
</dbReference>
<dbReference type="EMBL" id="QXXA01000005">
    <property type="protein sequence ID" value="NBI06189.1"/>
    <property type="molecule type" value="Genomic_DNA"/>
</dbReference>
<dbReference type="RefSeq" id="WP_160196672.1">
    <property type="nucleotide sequence ID" value="NZ_QXXA01000005.1"/>
</dbReference>
<dbReference type="InterPro" id="IPR003660">
    <property type="entry name" value="HAMP_dom"/>
</dbReference>
<dbReference type="SMART" id="SM00304">
    <property type="entry name" value="HAMP"/>
    <property type="match status" value="1"/>
</dbReference>
<keyword evidence="18" id="KW-1185">Reference proteome</keyword>
<comment type="caution">
    <text evidence="17">The sequence shown here is derived from an EMBL/GenBank/DDBJ whole genome shotgun (WGS) entry which is preliminary data.</text>
</comment>
<sequence>MKNSIRYKLFGVFLVILTLFIVIFLISSFFLDDIFIFENKRIMKNAYNRFDTTLQNRNITENDLIELVETIGGNITILSPNLNLQITTSRYEENDLSNIDILEQIEYLRLKKGKNFTSVVSENINNNDKSMFFIGELSSGGFFIGQKAIKEIEKSAQIARLFLVIASIGTLLIGTAIVYFLSQKLTKPIMEINNVAGEISKLNFNKKVEVKSDDEIGILGTNINHISKKLNTVLTELTLANSKLREDIEKEKELEKMRRKFVSNVSHELKTPISMIAGYIEGLKYNIAKTKEDKEYYYDVIIDETDKMNNLINDLLTLSSYESGNFSINKENIDISNLLKNIIDKYRRNIEEKNLDLIIDIPERLIISADSLRIEQIITNFMNNALKYGKEGGNIKITLEDLTDKIKLSFYNSGDKIDEKELENIWTSFYKADLDKKHINSGTGLGLAIVRAIVELHGGSYGAINKKDGVKFFVALPKQTYLV</sequence>
<evidence type="ECO:0000313" key="18">
    <source>
        <dbReference type="Proteomes" id="UP000467132"/>
    </source>
</evidence>
<feature type="domain" description="Histidine kinase" evidence="15">
    <location>
        <begin position="264"/>
        <end position="480"/>
    </location>
</feature>
<dbReference type="Pfam" id="PF00512">
    <property type="entry name" value="HisKA"/>
    <property type="match status" value="1"/>
</dbReference>